<dbReference type="OrthoDB" id="7056413at2"/>
<organism evidence="2 3">
    <name type="scientific">Solimonas fluminis</name>
    <dbReference type="NCBI Taxonomy" id="2086571"/>
    <lineage>
        <taxon>Bacteria</taxon>
        <taxon>Pseudomonadati</taxon>
        <taxon>Pseudomonadota</taxon>
        <taxon>Gammaproteobacteria</taxon>
        <taxon>Nevskiales</taxon>
        <taxon>Nevskiaceae</taxon>
        <taxon>Solimonas</taxon>
    </lineage>
</organism>
<dbReference type="Proteomes" id="UP000238220">
    <property type="component" value="Unassembled WGS sequence"/>
</dbReference>
<feature type="chain" id="PRO_5015540570" evidence="1">
    <location>
        <begin position="24"/>
        <end position="367"/>
    </location>
</feature>
<reference evidence="2 3" key="1">
    <citation type="submission" date="2018-02" db="EMBL/GenBank/DDBJ databases">
        <title>Genome sequencing of Solimonas sp. HR-BB.</title>
        <authorList>
            <person name="Lee Y."/>
            <person name="Jeon C.O."/>
        </authorList>
    </citation>
    <scope>NUCLEOTIDE SEQUENCE [LARGE SCALE GENOMIC DNA]</scope>
    <source>
        <strain evidence="2 3">HR-BB</strain>
    </source>
</reference>
<name>A0A2S5TE78_9GAMM</name>
<dbReference type="PROSITE" id="PS51257">
    <property type="entry name" value="PROKAR_LIPOPROTEIN"/>
    <property type="match status" value="1"/>
</dbReference>
<dbReference type="RefSeq" id="WP_104230889.1">
    <property type="nucleotide sequence ID" value="NZ_PSNW01000007.1"/>
</dbReference>
<evidence type="ECO:0000313" key="2">
    <source>
        <dbReference type="EMBL" id="PPE73293.1"/>
    </source>
</evidence>
<evidence type="ECO:0000256" key="1">
    <source>
        <dbReference type="SAM" id="SignalP"/>
    </source>
</evidence>
<keyword evidence="3" id="KW-1185">Reference proteome</keyword>
<accession>A0A2S5TE78</accession>
<protein>
    <submittedName>
        <fullName evidence="2">Uncharacterized protein</fullName>
    </submittedName>
</protein>
<feature type="signal peptide" evidence="1">
    <location>
        <begin position="1"/>
        <end position="23"/>
    </location>
</feature>
<keyword evidence="1" id="KW-0732">Signal</keyword>
<dbReference type="AlphaFoldDB" id="A0A2S5TE78"/>
<comment type="caution">
    <text evidence="2">The sequence shown here is derived from an EMBL/GenBank/DDBJ whole genome shotgun (WGS) entry which is preliminary data.</text>
</comment>
<sequence length="367" mass="38938">MKRSNGNILLTLGALLLGACASAPQQEAPALQLKLDGQMAAQPQAPLPGVNSDFTLGGGDGLLLYRAGYRVQPGQLFVSGTRNFDAPSQQVAMQTLGQNADLRLSEVAGAPLLVGMSQEAHSEWSLAGEAQNLRQAVSIGWAPPLAAFNLKWANTTAPAAPLDCAVEGSMRMPLPAETAALRLRGRSCRVVATDATVTDMEARTWSAALEWGEEKQRSQLRLQAIDPAPSAGTALADPAAGYELGLAQQQELGSWSTQARLAWQRVPDAQNPAVSQGWTSEASLQRRLGGVGVSAGVSSGVNPAWFLPEAAERSDQLNLGLDLSRWAGGLLPGRSPQTGLYYSRTRSVGSEQTLSDDLLQWKFSLLW</sequence>
<evidence type="ECO:0000313" key="3">
    <source>
        <dbReference type="Proteomes" id="UP000238220"/>
    </source>
</evidence>
<proteinExistence type="predicted"/>
<gene>
    <name evidence="2" type="ORF">C3942_13545</name>
</gene>
<dbReference type="EMBL" id="PSNW01000007">
    <property type="protein sequence ID" value="PPE73293.1"/>
    <property type="molecule type" value="Genomic_DNA"/>
</dbReference>